<dbReference type="Gene3D" id="3.30.420.10">
    <property type="entry name" value="Ribonuclease H-like superfamily/Ribonuclease H"/>
    <property type="match status" value="1"/>
</dbReference>
<evidence type="ECO:0000256" key="2">
    <source>
        <dbReference type="ARBA" id="ARBA00022741"/>
    </source>
</evidence>
<dbReference type="InterPro" id="IPR023211">
    <property type="entry name" value="DNA_pol_palm_dom_sf"/>
</dbReference>
<dbReference type="GO" id="GO:0003676">
    <property type="term" value="F:nucleic acid binding"/>
    <property type="evidence" value="ECO:0007669"/>
    <property type="project" value="InterPro"/>
</dbReference>
<keyword evidence="3" id="KW-0378">Hydrolase</keyword>
<protein>
    <submittedName>
        <fullName evidence="7">DNA polymerase</fullName>
    </submittedName>
</protein>
<proteinExistence type="predicted"/>
<dbReference type="EMBL" id="BK015930">
    <property type="protein sequence ID" value="DAF85726.1"/>
    <property type="molecule type" value="Genomic_DNA"/>
</dbReference>
<keyword evidence="2" id="KW-0547">Nucleotide-binding</keyword>
<evidence type="ECO:0000256" key="4">
    <source>
        <dbReference type="ARBA" id="ARBA00022840"/>
    </source>
</evidence>
<dbReference type="GO" id="GO:0039693">
    <property type="term" value="P:viral DNA genome replication"/>
    <property type="evidence" value="ECO:0007669"/>
    <property type="project" value="UniProtKB-KW"/>
</dbReference>
<name>A0A8S5TU50_9CAUD</name>
<dbReference type="SUPFAM" id="SSF56672">
    <property type="entry name" value="DNA/RNA polymerases"/>
    <property type="match status" value="1"/>
</dbReference>
<dbReference type="InterPro" id="IPR014015">
    <property type="entry name" value="Helicase_SF3_DNA-vir"/>
</dbReference>
<dbReference type="Gene3D" id="3.40.50.300">
    <property type="entry name" value="P-loop containing nucleotide triphosphate hydrolases"/>
    <property type="match status" value="1"/>
</dbReference>
<keyword evidence="5" id="KW-0235">DNA replication</keyword>
<dbReference type="SUPFAM" id="SSF52540">
    <property type="entry name" value="P-loop containing nucleoside triphosphate hydrolases"/>
    <property type="match status" value="1"/>
</dbReference>
<dbReference type="InterPro" id="IPR043502">
    <property type="entry name" value="DNA/RNA_pol_sf"/>
</dbReference>
<dbReference type="SUPFAM" id="SSF53098">
    <property type="entry name" value="Ribonuclease H-like"/>
    <property type="match status" value="1"/>
</dbReference>
<evidence type="ECO:0000256" key="5">
    <source>
        <dbReference type="ARBA" id="ARBA00023109"/>
    </source>
</evidence>
<dbReference type="InterPro" id="IPR012337">
    <property type="entry name" value="RNaseH-like_sf"/>
</dbReference>
<dbReference type="PROSITE" id="PS51206">
    <property type="entry name" value="SF3_HELICASE_1"/>
    <property type="match status" value="1"/>
</dbReference>
<dbReference type="GO" id="GO:0005524">
    <property type="term" value="F:ATP binding"/>
    <property type="evidence" value="ECO:0007669"/>
    <property type="project" value="UniProtKB-KW"/>
</dbReference>
<organism evidence="7">
    <name type="scientific">Siphoviridae sp. ctWT735</name>
    <dbReference type="NCBI Taxonomy" id="2825538"/>
    <lineage>
        <taxon>Viruses</taxon>
        <taxon>Duplodnaviria</taxon>
        <taxon>Heunggongvirae</taxon>
        <taxon>Uroviricota</taxon>
        <taxon>Caudoviricetes</taxon>
    </lineage>
</organism>
<dbReference type="GO" id="GO:0016787">
    <property type="term" value="F:hydrolase activity"/>
    <property type="evidence" value="ECO:0007669"/>
    <property type="project" value="UniProtKB-KW"/>
</dbReference>
<dbReference type="GO" id="GO:0004518">
    <property type="term" value="F:nuclease activity"/>
    <property type="evidence" value="ECO:0007669"/>
    <property type="project" value="UniProtKB-KW"/>
</dbReference>
<reference evidence="7" key="1">
    <citation type="journal article" date="2021" name="Proc. Natl. Acad. Sci. U.S.A.">
        <title>A Catalog of Tens of Thousands of Viruses from Human Metagenomes Reveals Hidden Associations with Chronic Diseases.</title>
        <authorList>
            <person name="Tisza M.J."/>
            <person name="Buck C.B."/>
        </authorList>
    </citation>
    <scope>NUCLEOTIDE SEQUENCE</scope>
    <source>
        <strain evidence="7">CtWT735</strain>
    </source>
</reference>
<keyword evidence="5" id="KW-1194">Viral DNA replication</keyword>
<feature type="domain" description="SF3 helicase" evidence="6">
    <location>
        <begin position="155"/>
        <end position="326"/>
    </location>
</feature>
<evidence type="ECO:0000256" key="1">
    <source>
        <dbReference type="ARBA" id="ARBA00022722"/>
    </source>
</evidence>
<dbReference type="Gene3D" id="3.90.1600.10">
    <property type="entry name" value="Palm domain of DNA polymerase"/>
    <property type="match status" value="1"/>
</dbReference>
<keyword evidence="4" id="KW-0067">ATP-binding</keyword>
<evidence type="ECO:0000256" key="3">
    <source>
        <dbReference type="ARBA" id="ARBA00022801"/>
    </source>
</evidence>
<evidence type="ECO:0000313" key="7">
    <source>
        <dbReference type="EMBL" id="DAF85726.1"/>
    </source>
</evidence>
<evidence type="ECO:0000259" key="6">
    <source>
        <dbReference type="PROSITE" id="PS51206"/>
    </source>
</evidence>
<dbReference type="InterPro" id="IPR027417">
    <property type="entry name" value="P-loop_NTPase"/>
</dbReference>
<sequence>MLDFLRVATRQPRKGVLEIYPKFIFDHSSDLMIRGGDFYAIWDEKKNLWSTDELDAARLIDDELRAYTKSHTNDYSDLLVQVMYMWDTDSGSVDKWHKFVQKQCRDSFHLLDEELTFENTIVTKESYVSKRLPYSYENAPTPAWDEIIGTLYSQEERAKLEWAIGAIVTGESKNLQKFIVMYGAPKTGKSTILNIIQKLFDGYWCPFDAKVLGSSNSSFALEAFRGNPLVAIQHDGDLSRIEDNTRLNSLVSHEVMTVNEKFKSSYAARFNTFLFMGTNKPVRITDAKSGIIRRLIDVSPSGNRIPAERYRELMEQVKFELGGIAAHCKTVYESDPHMYDEYIPLAMMGASNSFYNFVLDNFDKFKQDDGISMKQAWEIYKNYNVEANVTYGYSQMLFKEELKSYFKEFYERITLENGTRVWNYYKGFLTEKFEMPQTTSIVDISDVNFPMDCTESLFDKEFADCPAQYATQAGTPLKKWSDVSTKLSDISTNLLHYVNIPEERNVIFIDFDLKDPKGNKSFKLNAEAASKWPKTYAELSKGGEGIHLVYYYTGDTSKLSTLYSQDVEIKVFTGGSSMRRRLSRCNDIPIATISSGLPTKEVKQVVDWTGFENEKHLRASVARNLLKKNVPYTKPSIDLIFKDLEQAYNSGMIYDLTNMIPDVQAFALRSSHNSQYCLKKVAQMKFKSDEEAECKDVSNDTLVFVDVEVFPNLLVVVYKPRGKSCVRLINPTSYQIEMLCKMRLVGFNNRDYDNHILYARMMKYSNEELYKLSRSIIKDKRGKFGSAYNLSYTDIYDFSSTKQSLKKWEIALGIHHLELEFPWDEPVPEEAWEKVAKYCENDVISTEALFDHLEHTDFLAREILADLAGMSVNTKTNDLTAQIIFGADKKHTQLVYTHLDTGEQELPPGVEPSKEINCFPGYEFKDGKNIFRGVDLGRGGWVYGEPGMYTNAALLDIASMHPNSAVALMFFGRHTENFKQLLQARIYIKHKDYESAKKLFDGKLAKYLDDPKTAKQLSKALKIPINAVYGLTSARFENPFYDKRNVNNIVALRGALFMKTLFDEVTAKGFKIFHVKTDSIKIADATPEIIQFCMDFAKKYGYTFEHEATYEKICLVNNAVYVAKAATPEWCQKTYGYLPEENEPSYLESEGYWTATGTQFQVPYVFKTLFSHQPIDFEDKCEVKSSKEGALYLDFDEGLPEGEHSYRFVGKVGQFTPIKEGCGGARLLAKREDKKTGETKFVGATGTIGYRWMESEVVRMNNKQDLADDGYYISLVDDAKDAISKYGDFEWFAS</sequence>
<dbReference type="Pfam" id="PF19263">
    <property type="entry name" value="DUF5906"/>
    <property type="match status" value="1"/>
</dbReference>
<dbReference type="InterPro" id="IPR045455">
    <property type="entry name" value="NrS-1_pol-like_helicase"/>
</dbReference>
<dbReference type="InterPro" id="IPR036397">
    <property type="entry name" value="RNaseH_sf"/>
</dbReference>
<accession>A0A8S5TU50</accession>
<keyword evidence="1" id="KW-0540">Nuclease</keyword>